<feature type="domain" description="Glycosyltransferase 2-like" evidence="1">
    <location>
        <begin position="8"/>
        <end position="116"/>
    </location>
</feature>
<evidence type="ECO:0000313" key="2">
    <source>
        <dbReference type="EMBL" id="MDJ1180588.1"/>
    </source>
</evidence>
<sequence>MIENPDISIIIPTFNRQQLLSQTLESVQAQTFENWEAWVIDDGSTDGTEQYVTDMEGQDGRIHYVKRDRPHRGAPACRNQGVELAQGDYIIFLDSDDCLAPSALENRFQHMEQHPELDFGVFGCILFRDRPGDTPLLWNAVTPENDLDRFLANDVPWQTTSPIWRKTALEKLGLWDETLITGQDWDQHLRALILNLSYQYFSPPDCYWRMPHTDTIGSQSKAKGDYLDCREKLLELAQNRLASAQLLTPKRQQLLRQCYFWLSDTWIDYTHKTQAFQVWQRCYHRQLLDRSLHSQGLRYLQIIATVPPAGRRVARKAIREWGNPAIVFHWPKTFRNTPLESKPS</sequence>
<dbReference type="InterPro" id="IPR029044">
    <property type="entry name" value="Nucleotide-diphossugar_trans"/>
</dbReference>
<evidence type="ECO:0000313" key="3">
    <source>
        <dbReference type="Proteomes" id="UP001231370"/>
    </source>
</evidence>
<protein>
    <submittedName>
        <fullName evidence="2">Glycosyltransferase</fullName>
        <ecNumber evidence="2">2.4.-.-</ecNumber>
    </submittedName>
</protein>
<comment type="caution">
    <text evidence="2">The sequence shown here is derived from an EMBL/GenBank/DDBJ whole genome shotgun (WGS) entry which is preliminary data.</text>
</comment>
<dbReference type="Proteomes" id="UP001231370">
    <property type="component" value="Unassembled WGS sequence"/>
</dbReference>
<dbReference type="InterPro" id="IPR050834">
    <property type="entry name" value="Glycosyltransf_2"/>
</dbReference>
<dbReference type="GO" id="GO:0016757">
    <property type="term" value="F:glycosyltransferase activity"/>
    <property type="evidence" value="ECO:0007669"/>
    <property type="project" value="UniProtKB-KW"/>
</dbReference>
<keyword evidence="3" id="KW-1185">Reference proteome</keyword>
<dbReference type="Gene3D" id="3.90.550.10">
    <property type="entry name" value="Spore Coat Polysaccharide Biosynthesis Protein SpsA, Chain A"/>
    <property type="match status" value="1"/>
</dbReference>
<name>A0ABT7BN15_9CYAN</name>
<dbReference type="EC" id="2.4.-.-" evidence="2"/>
<evidence type="ECO:0000259" key="1">
    <source>
        <dbReference type="Pfam" id="PF00535"/>
    </source>
</evidence>
<keyword evidence="2" id="KW-0808">Transferase</keyword>
<dbReference type="InterPro" id="IPR001173">
    <property type="entry name" value="Glyco_trans_2-like"/>
</dbReference>
<proteinExistence type="predicted"/>
<dbReference type="SUPFAM" id="SSF53448">
    <property type="entry name" value="Nucleotide-diphospho-sugar transferases"/>
    <property type="match status" value="1"/>
</dbReference>
<gene>
    <name evidence="2" type="ORF">PJF56_17140</name>
</gene>
<organism evidence="2 3">
    <name type="scientific">Roseofilum halophilum BLCC-M91</name>
    <dbReference type="NCBI Taxonomy" id="3022259"/>
    <lineage>
        <taxon>Bacteria</taxon>
        <taxon>Bacillati</taxon>
        <taxon>Cyanobacteriota</taxon>
        <taxon>Cyanophyceae</taxon>
        <taxon>Desertifilales</taxon>
        <taxon>Desertifilaceae</taxon>
        <taxon>Roseofilum</taxon>
        <taxon>Roseofilum halophilum</taxon>
    </lineage>
</organism>
<dbReference type="PANTHER" id="PTHR43685:SF2">
    <property type="entry name" value="GLYCOSYLTRANSFERASE 2-LIKE DOMAIN-CONTAINING PROTEIN"/>
    <property type="match status" value="1"/>
</dbReference>
<dbReference type="PANTHER" id="PTHR43685">
    <property type="entry name" value="GLYCOSYLTRANSFERASE"/>
    <property type="match status" value="1"/>
</dbReference>
<dbReference type="RefSeq" id="WP_283763888.1">
    <property type="nucleotide sequence ID" value="NZ_JAQPOK010000130.1"/>
</dbReference>
<keyword evidence="2" id="KW-0328">Glycosyltransferase</keyword>
<dbReference type="EMBL" id="JAQPOK010000130">
    <property type="protein sequence ID" value="MDJ1180588.1"/>
    <property type="molecule type" value="Genomic_DNA"/>
</dbReference>
<reference evidence="2 3" key="1">
    <citation type="submission" date="2023-01" db="EMBL/GenBank/DDBJ databases">
        <title>Novel diversity within Roseofilum (Cyanobacteria; Desertifilaceae) from marine benthic mats with descriptions of four novel species.</title>
        <authorList>
            <person name="Wang Y."/>
            <person name="Berthold D.E."/>
            <person name="Hu J."/>
            <person name="Lefler F.W."/>
            <person name="Laughinghouse H.D. IV."/>
        </authorList>
    </citation>
    <scope>NUCLEOTIDE SEQUENCE [LARGE SCALE GENOMIC DNA]</scope>
    <source>
        <strain evidence="2 3">BLCC-M91</strain>
    </source>
</reference>
<dbReference type="Pfam" id="PF00535">
    <property type="entry name" value="Glycos_transf_2"/>
    <property type="match status" value="1"/>
</dbReference>
<accession>A0ABT7BN15</accession>